<dbReference type="PANTHER" id="PTHR38037:SF1">
    <property type="entry name" value="ATP-DEPENDENT ZINC PROTEASE DOMAIN-CONTAINING PROTEIN-RELATED"/>
    <property type="match status" value="1"/>
</dbReference>
<dbReference type="InterPro" id="IPR021109">
    <property type="entry name" value="Peptidase_aspartic_dom_sf"/>
</dbReference>
<dbReference type="AlphaFoldDB" id="A0A2K9ADZ9"/>
<keyword evidence="3" id="KW-1185">Reference proteome</keyword>
<proteinExistence type="predicted"/>
<dbReference type="Proteomes" id="UP000232693">
    <property type="component" value="Chromosome"/>
</dbReference>
<dbReference type="PANTHER" id="PTHR38037">
    <property type="entry name" value="ZN_PROTEASE DOMAIN-CONTAINING PROTEIN"/>
    <property type="match status" value="1"/>
</dbReference>
<organism evidence="2 3">
    <name type="scientific">Kangiella profundi</name>
    <dbReference type="NCBI Taxonomy" id="1561924"/>
    <lineage>
        <taxon>Bacteria</taxon>
        <taxon>Pseudomonadati</taxon>
        <taxon>Pseudomonadota</taxon>
        <taxon>Gammaproteobacteria</taxon>
        <taxon>Kangiellales</taxon>
        <taxon>Kangiellaceae</taxon>
        <taxon>Kangiella</taxon>
    </lineage>
</organism>
<dbReference type="InterPro" id="IPR008503">
    <property type="entry name" value="Asp_endopeptidase"/>
</dbReference>
<dbReference type="KEGG" id="kpd:CW740_04855"/>
<name>A0A2K9ADZ9_9GAMM</name>
<reference evidence="2 3" key="1">
    <citation type="submission" date="2017-12" db="EMBL/GenBank/DDBJ databases">
        <title>Kangiella profundi FT102 completed genome.</title>
        <authorList>
            <person name="Xu J."/>
            <person name="Wang J."/>
            <person name="Lu Y."/>
        </authorList>
    </citation>
    <scope>NUCLEOTIDE SEQUENCE [LARGE SCALE GENOMIC DNA]</scope>
    <source>
        <strain evidence="2 3">FT102</strain>
    </source>
</reference>
<sequence>MSKIHVGWKEKAKLSGLGIPSIKVKVDTGAKTSSLHAFDIKLIEKDDNTYVSFKTCPLRRHPKRVFTCEAEMIDYRKITSSNGQTQLRYVIRTPITIGDQTWDIDITLANREKMRYKMLLGREAMENLLVSPTEAYLQSPKD</sequence>
<evidence type="ECO:0000313" key="3">
    <source>
        <dbReference type="Proteomes" id="UP000232693"/>
    </source>
</evidence>
<dbReference type="SUPFAM" id="SSF50630">
    <property type="entry name" value="Acid proteases"/>
    <property type="match status" value="1"/>
</dbReference>
<dbReference type="EMBL" id="CP025120">
    <property type="protein sequence ID" value="AUD78616.1"/>
    <property type="molecule type" value="Genomic_DNA"/>
</dbReference>
<dbReference type="Pfam" id="PF05618">
    <property type="entry name" value="Zn_protease"/>
    <property type="match status" value="1"/>
</dbReference>
<protein>
    <recommendedName>
        <fullName evidence="1">Retropepsin-like aspartic endopeptidase domain-containing protein</fullName>
    </recommendedName>
</protein>
<gene>
    <name evidence="2" type="ORF">CW740_04855</name>
</gene>
<dbReference type="RefSeq" id="WP_106646479.1">
    <property type="nucleotide sequence ID" value="NZ_BMGO01000002.1"/>
</dbReference>
<evidence type="ECO:0000259" key="1">
    <source>
        <dbReference type="Pfam" id="PF05618"/>
    </source>
</evidence>
<evidence type="ECO:0000313" key="2">
    <source>
        <dbReference type="EMBL" id="AUD78616.1"/>
    </source>
</evidence>
<feature type="domain" description="Retropepsin-like aspartic endopeptidase" evidence="1">
    <location>
        <begin position="5"/>
        <end position="139"/>
    </location>
</feature>
<dbReference type="Gene3D" id="2.40.70.10">
    <property type="entry name" value="Acid Proteases"/>
    <property type="match status" value="1"/>
</dbReference>
<accession>A0A2K9ADZ9</accession>
<dbReference type="OrthoDB" id="9782977at2"/>